<keyword evidence="3" id="KW-1185">Reference proteome</keyword>
<dbReference type="Pfam" id="PF13460">
    <property type="entry name" value="NAD_binding_10"/>
    <property type="match status" value="1"/>
</dbReference>
<dbReference type="PATRIC" id="fig|36807.3.peg.1219"/>
<dbReference type="AlphaFoldDB" id="A0A150HFP0"/>
<dbReference type="Proteomes" id="UP000075357">
    <property type="component" value="Unassembled WGS sequence"/>
</dbReference>
<dbReference type="STRING" id="36807.Mlaev_01192"/>
<gene>
    <name evidence="2" type="primary">yhfK</name>
    <name evidence="2" type="ORF">Mlaev_01192</name>
</gene>
<dbReference type="PANTHER" id="PTHR15020">
    <property type="entry name" value="FLAVIN REDUCTASE-RELATED"/>
    <property type="match status" value="1"/>
</dbReference>
<evidence type="ECO:0000313" key="2">
    <source>
        <dbReference type="EMBL" id="KXZ60937.1"/>
    </source>
</evidence>
<dbReference type="SUPFAM" id="SSF51735">
    <property type="entry name" value="NAD(P)-binding Rossmann-fold domains"/>
    <property type="match status" value="1"/>
</dbReference>
<dbReference type="RefSeq" id="WP_061682695.1">
    <property type="nucleotide sequence ID" value="NZ_LRAD01000026.1"/>
</dbReference>
<evidence type="ECO:0000313" key="3">
    <source>
        <dbReference type="Proteomes" id="UP000075357"/>
    </source>
</evidence>
<protein>
    <submittedName>
        <fullName evidence="2">Putative sugar epimerase YhfK</fullName>
        <ecNumber evidence="2">4.-.-.-</ecNumber>
    </submittedName>
</protein>
<dbReference type="EMBL" id="LRAD01000026">
    <property type="protein sequence ID" value="KXZ60937.1"/>
    <property type="molecule type" value="Genomic_DNA"/>
</dbReference>
<feature type="domain" description="NAD(P)-binding" evidence="1">
    <location>
        <begin position="8"/>
        <end position="192"/>
    </location>
</feature>
<keyword evidence="2" id="KW-0456">Lyase</keyword>
<name>A0A150HFP0_9MICO</name>
<dbReference type="GO" id="GO:0016829">
    <property type="term" value="F:lyase activity"/>
    <property type="evidence" value="ECO:0007669"/>
    <property type="project" value="UniProtKB-KW"/>
</dbReference>
<dbReference type="InterPro" id="IPR036291">
    <property type="entry name" value="NAD(P)-bd_dom_sf"/>
</dbReference>
<reference evidence="2 3" key="1">
    <citation type="submission" date="2016-01" db="EMBL/GenBank/DDBJ databases">
        <title>Draft genome sequences of Microbacterium laevaniformans LCDC 91-0039 and the type strain of Microbacterium hominis LCDC 84-209.</title>
        <authorList>
            <person name="Bernier A.-M."/>
            <person name="Bernard K."/>
        </authorList>
    </citation>
    <scope>NUCLEOTIDE SEQUENCE [LARGE SCALE GENOMIC DNA]</scope>
    <source>
        <strain evidence="2 3">LCDC 91-0039</strain>
    </source>
</reference>
<organism evidence="2 3">
    <name type="scientific">Microbacterium laevaniformans</name>
    <dbReference type="NCBI Taxonomy" id="36807"/>
    <lineage>
        <taxon>Bacteria</taxon>
        <taxon>Bacillati</taxon>
        <taxon>Actinomycetota</taxon>
        <taxon>Actinomycetes</taxon>
        <taxon>Micrococcales</taxon>
        <taxon>Microbacteriaceae</taxon>
        <taxon>Microbacterium</taxon>
    </lineage>
</organism>
<sequence length="215" mass="21592">MARILIIGGHGKVALKAEPLLAQAGHEVSAVIRTAGHVDDVTTAGAHPVVADVASLDLAQLTDLVRGFDVVVWSAGAGGGDAARTYAVDRDAAIRTIDAALAAGVDRFVMVSYFGAGPDHGVDPDNGFFAYAEAKAAADAHLRASGVEYTILAPSTLTDDDPTGMIETTAPSGTSVSRADVAAVLAAAVDEPATRGRTVSFNTGSTPIAAALAAA</sequence>
<dbReference type="Gene3D" id="3.40.50.720">
    <property type="entry name" value="NAD(P)-binding Rossmann-like Domain"/>
    <property type="match status" value="1"/>
</dbReference>
<accession>A0A150HFP0</accession>
<proteinExistence type="predicted"/>
<evidence type="ECO:0000259" key="1">
    <source>
        <dbReference type="Pfam" id="PF13460"/>
    </source>
</evidence>
<dbReference type="EC" id="4.-.-.-" evidence="2"/>
<dbReference type="InterPro" id="IPR016040">
    <property type="entry name" value="NAD(P)-bd_dom"/>
</dbReference>
<dbReference type="PANTHER" id="PTHR15020:SF50">
    <property type="entry name" value="UPF0659 PROTEIN YMR090W"/>
    <property type="match status" value="1"/>
</dbReference>
<comment type="caution">
    <text evidence="2">The sequence shown here is derived from an EMBL/GenBank/DDBJ whole genome shotgun (WGS) entry which is preliminary data.</text>
</comment>